<dbReference type="GO" id="GO:0000166">
    <property type="term" value="F:nucleotide binding"/>
    <property type="evidence" value="ECO:0007669"/>
    <property type="project" value="InterPro"/>
</dbReference>
<dbReference type="PANTHER" id="PTHR43377">
    <property type="entry name" value="BILIVERDIN REDUCTASE A"/>
    <property type="match status" value="1"/>
</dbReference>
<dbReference type="InterPro" id="IPR036291">
    <property type="entry name" value="NAD(P)-bd_dom_sf"/>
</dbReference>
<dbReference type="SUPFAM" id="SSF55347">
    <property type="entry name" value="Glyceraldehyde-3-phosphate dehydrogenase-like, C-terminal domain"/>
    <property type="match status" value="1"/>
</dbReference>
<dbReference type="Pfam" id="PF02894">
    <property type="entry name" value="GFO_IDH_MocA_C"/>
    <property type="match status" value="1"/>
</dbReference>
<evidence type="ECO:0000256" key="1">
    <source>
        <dbReference type="ARBA" id="ARBA00010928"/>
    </source>
</evidence>
<dbReference type="InterPro" id="IPR000683">
    <property type="entry name" value="Gfo/Idh/MocA-like_OxRdtase_N"/>
</dbReference>
<dbReference type="AlphaFoldDB" id="A0A1M6PJB5"/>
<dbReference type="InterPro" id="IPR004104">
    <property type="entry name" value="Gfo/Idh/MocA-like_OxRdtase_C"/>
</dbReference>
<organism evidence="4 5">
    <name type="scientific">Paramaledivibacter caminithermalis (strain DSM 15212 / CIP 107654 / DViRD3)</name>
    <name type="common">Clostridium caminithermale</name>
    <dbReference type="NCBI Taxonomy" id="1121301"/>
    <lineage>
        <taxon>Bacteria</taxon>
        <taxon>Bacillati</taxon>
        <taxon>Bacillota</taxon>
        <taxon>Clostridia</taxon>
        <taxon>Peptostreptococcales</taxon>
        <taxon>Caminicellaceae</taxon>
        <taxon>Paramaledivibacter</taxon>
    </lineage>
</organism>
<reference evidence="4 5" key="1">
    <citation type="submission" date="2016-11" db="EMBL/GenBank/DDBJ databases">
        <authorList>
            <person name="Jaros S."/>
            <person name="Januszkiewicz K."/>
            <person name="Wedrychowicz H."/>
        </authorList>
    </citation>
    <scope>NUCLEOTIDE SEQUENCE [LARGE SCALE GENOMIC DNA]</scope>
    <source>
        <strain evidence="4 5">DSM 15212</strain>
    </source>
</reference>
<sequence length="417" mass="47212">MSKVKIALIGAGDRGKDRYGEFAIQYPENIEFVAVAEPNGIKRQEFANKHNIKPELQFESWEPLLEKDKFCDGVIIATQDDMHFEPSKKALEKGYHVLLEKPMSNDLKECIELGKIAKKSDKTFMICHVLRYTPFFSTIKKIIEDGTIGDVMSIQHNENIGYFHMAHSFVRGNWRNSIQSSPIILAKSCHDMDILLWLAGKRCTKISSFGNLSYFRPERAPEKAGDRCLYCQIEETCPYSAKRLYYKHIGSWPTTVITEIQTKEAVTKALEEGPYGKCVFKCDNDVCDHQVTIIEFEDGITATFNLSAFTNKVHRSIKIMGTEGEIRAIDSKNEIEVHKFDSNERTIINPEVITGGHGGGDHGIMRDFISLIKEGSGKALTSADISVESHVMAFAAEESRVNNRTISLEEFYKQFNN</sequence>
<dbReference type="RefSeq" id="WP_073149777.1">
    <property type="nucleotide sequence ID" value="NZ_FRAG01000024.1"/>
</dbReference>
<evidence type="ECO:0000313" key="5">
    <source>
        <dbReference type="Proteomes" id="UP000184465"/>
    </source>
</evidence>
<dbReference type="Pfam" id="PF01408">
    <property type="entry name" value="GFO_IDH_MocA"/>
    <property type="match status" value="1"/>
</dbReference>
<feature type="domain" description="Gfo/Idh/MocA-like oxidoreductase C-terminal" evidence="3">
    <location>
        <begin position="140"/>
        <end position="407"/>
    </location>
</feature>
<feature type="domain" description="Gfo/Idh/MocA-like oxidoreductase N-terminal" evidence="2">
    <location>
        <begin position="5"/>
        <end position="126"/>
    </location>
</feature>
<keyword evidence="5" id="KW-1185">Reference proteome</keyword>
<dbReference type="EMBL" id="FRAG01000024">
    <property type="protein sequence ID" value="SHK07978.1"/>
    <property type="molecule type" value="Genomic_DNA"/>
</dbReference>
<gene>
    <name evidence="4" type="ORF">SAMN02745912_02188</name>
</gene>
<name>A0A1M6PJB5_PARC5</name>
<dbReference type="STRING" id="1121301.SAMN02745912_02188"/>
<dbReference type="Gene3D" id="3.40.50.720">
    <property type="entry name" value="NAD(P)-binding Rossmann-like Domain"/>
    <property type="match status" value="1"/>
</dbReference>
<comment type="similarity">
    <text evidence="1">Belongs to the Gfo/Idh/MocA family.</text>
</comment>
<dbReference type="PANTHER" id="PTHR43377:SF2">
    <property type="entry name" value="BINDING ROSSMANN FOLD OXIDOREDUCTASE, PUTATIVE (AFU_ORTHOLOGUE AFUA_4G00560)-RELATED"/>
    <property type="match status" value="1"/>
</dbReference>
<evidence type="ECO:0000313" key="4">
    <source>
        <dbReference type="EMBL" id="SHK07978.1"/>
    </source>
</evidence>
<dbReference type="Proteomes" id="UP000184465">
    <property type="component" value="Unassembled WGS sequence"/>
</dbReference>
<dbReference type="SUPFAM" id="SSF51735">
    <property type="entry name" value="NAD(P)-binding Rossmann-fold domains"/>
    <property type="match status" value="1"/>
</dbReference>
<dbReference type="OrthoDB" id="9781966at2"/>
<dbReference type="InterPro" id="IPR051450">
    <property type="entry name" value="Gfo/Idh/MocA_Oxidoreductases"/>
</dbReference>
<proteinExistence type="inferred from homology"/>
<evidence type="ECO:0000259" key="2">
    <source>
        <dbReference type="Pfam" id="PF01408"/>
    </source>
</evidence>
<dbReference type="Gene3D" id="3.30.360.10">
    <property type="entry name" value="Dihydrodipicolinate Reductase, domain 2"/>
    <property type="match status" value="1"/>
</dbReference>
<protein>
    <submittedName>
        <fullName evidence="4">Oxidoreductase family, C-terminal alpha/beta domain</fullName>
    </submittedName>
</protein>
<accession>A0A1M6PJB5</accession>
<evidence type="ECO:0000259" key="3">
    <source>
        <dbReference type="Pfam" id="PF02894"/>
    </source>
</evidence>